<dbReference type="VEuPathDB" id="TriTrypDB:LdCL_270030100"/>
<evidence type="ECO:0000313" key="5">
    <source>
        <dbReference type="EMBL" id="TPP45955.1"/>
    </source>
</evidence>
<evidence type="ECO:0000313" key="2">
    <source>
        <dbReference type="EMBL" id="AYU80129.1"/>
    </source>
</evidence>
<dbReference type="Proteomes" id="UP000318447">
    <property type="component" value="Unassembled WGS sequence"/>
</dbReference>
<dbReference type="OMA" id="DWGDMVL"/>
<gene>
    <name evidence="5" type="ORF">CGC20_32195</name>
    <name evidence="6" type="ORF">CGC21_30305</name>
    <name evidence="4" type="ORF">LDBPK_272270</name>
    <name evidence="2" type="ORF">LdCL_270030100</name>
    <name evidence="3" type="ORF">LDHU3_27.3420</name>
</gene>
<dbReference type="KEGG" id="ldo:LDBPK_272270"/>
<feature type="region of interest" description="Disordered" evidence="1">
    <location>
        <begin position="76"/>
        <end position="96"/>
    </location>
</feature>
<evidence type="ECO:0000313" key="8">
    <source>
        <dbReference type="Proteomes" id="UP000274082"/>
    </source>
</evidence>
<protein>
    <submittedName>
        <fullName evidence="3">Hypothetical_protein_conserved</fullName>
    </submittedName>
</protein>
<reference evidence="4 7" key="1">
    <citation type="journal article" date="2011" name="Genome Res.">
        <title>Whole genome sequencing of multiple Leishmania donovani clinical isolates provides insights into population structure and mechanisms of drug resistance.</title>
        <authorList>
            <person name="Downing T."/>
            <person name="Imamura H."/>
            <person name="Decuypere S."/>
            <person name="Clark T.G."/>
            <person name="Coombs G.H."/>
            <person name="Cotton J.A."/>
            <person name="Hilley J.D."/>
            <person name="de Doncker S."/>
            <person name="Maes I."/>
            <person name="Mottram J.C."/>
            <person name="Quail M.A."/>
            <person name="Rijal S."/>
            <person name="Sanders M."/>
            <person name="Schonian G."/>
            <person name="Stark O."/>
            <person name="Sundar S."/>
            <person name="Vanaerschot M."/>
            <person name="Hertz-Fowler C."/>
            <person name="Dujardin J.C."/>
            <person name="Berriman M."/>
        </authorList>
    </citation>
    <scope>NUCLEOTIDE SEQUENCE [LARGE SCALE GENOMIC DNA]</scope>
    <source>
        <strain evidence="4 7">BPK282A1</strain>
    </source>
</reference>
<evidence type="ECO:0000313" key="9">
    <source>
        <dbReference type="Proteomes" id="UP000318447"/>
    </source>
</evidence>
<dbReference type="EMBL" id="CP029526">
    <property type="protein sequence ID" value="AYU80129.1"/>
    <property type="molecule type" value="Genomic_DNA"/>
</dbReference>
<dbReference type="EMBL" id="LR812647">
    <property type="protein sequence ID" value="CAC5431358.1"/>
    <property type="molecule type" value="Genomic_DNA"/>
</dbReference>
<reference evidence="10" key="7">
    <citation type="submission" date="2019-02" db="EMBL/GenBank/DDBJ databases">
        <title>FDA dAtabase for Regulatory Grade micrObial Sequences (FDA-ARGOS): Supporting development and validation of Infectious Disease Dx tests.</title>
        <authorList>
            <person name="Duncan R."/>
            <person name="Fisher C."/>
            <person name="Tallon L."/>
            <person name="Sadzewicz L."/>
            <person name="Sengamalay N."/>
            <person name="Ott S."/>
            <person name="Godinez A."/>
            <person name="Nagaraj S."/>
            <person name="Vavikolanu K."/>
            <person name="Vyas G."/>
            <person name="Nadendla S."/>
            <person name="Aluvathingal J."/>
            <person name="Sichtig H."/>
        </authorList>
    </citation>
    <scope>NUCLEOTIDE SEQUENCE [LARGE SCALE GENOMIC DNA]</scope>
    <source>
        <strain evidence="10">FDAARGOS_360</strain>
    </source>
</reference>
<dbReference type="VEuPathDB" id="TriTrypDB:LdBPK_272270.1"/>
<evidence type="ECO:0000313" key="6">
    <source>
        <dbReference type="EMBL" id="TPP47419.1"/>
    </source>
</evidence>
<evidence type="ECO:0000313" key="10">
    <source>
        <dbReference type="Proteomes" id="UP000318821"/>
    </source>
</evidence>
<dbReference type="AlphaFoldDB" id="A0A3S7X104"/>
<evidence type="ECO:0000256" key="1">
    <source>
        <dbReference type="SAM" id="MobiDB-lite"/>
    </source>
</evidence>
<dbReference type="RefSeq" id="XP_003862078.1">
    <property type="nucleotide sequence ID" value="XM_003862030.1"/>
</dbReference>
<organism evidence="2 8">
    <name type="scientific">Leishmania donovani</name>
    <dbReference type="NCBI Taxonomy" id="5661"/>
    <lineage>
        <taxon>Eukaryota</taxon>
        <taxon>Discoba</taxon>
        <taxon>Euglenozoa</taxon>
        <taxon>Kinetoplastea</taxon>
        <taxon>Metakinetoplastina</taxon>
        <taxon>Trypanosomatida</taxon>
        <taxon>Trypanosomatidae</taxon>
        <taxon>Leishmaniinae</taxon>
        <taxon>Leishmania</taxon>
    </lineage>
</organism>
<dbReference type="Proteomes" id="UP000274082">
    <property type="component" value="Chromosome 27"/>
</dbReference>
<reference evidence="3" key="8">
    <citation type="submission" date="2020-06" db="EMBL/GenBank/DDBJ databases">
        <authorList>
            <person name="Camacho E."/>
            <person name="Gonzalez-de la Fuente S."/>
            <person name="Rastrojo A."/>
            <person name="Peiro-Pastor R."/>
            <person name="Solana JC."/>
            <person name="Tabera L."/>
            <person name="Gamarro F."/>
            <person name="Carrasco-Ramiro F."/>
            <person name="Requena JM."/>
            <person name="Aguado B."/>
        </authorList>
    </citation>
    <scope>NUCLEOTIDE SEQUENCE</scope>
</reference>
<dbReference type="EMBL" id="RHLC01000016">
    <property type="protein sequence ID" value="TPP47419.1"/>
    <property type="molecule type" value="Genomic_DNA"/>
</dbReference>
<dbReference type="Proteomes" id="UP000318821">
    <property type="component" value="Unassembled WGS sequence"/>
</dbReference>
<reference evidence="2 8" key="4">
    <citation type="journal article" date="2018" name="Sci. Rep.">
        <title>A complete Leishmania donovani reference genome identifies novel genetic variations associated with virulence.</title>
        <authorList>
            <person name="Lypaczewski P."/>
            <person name="Hoshizaki J."/>
            <person name="Zhang W.-W."/>
            <person name="McCall L.-I."/>
            <person name="Torcivia-Rodriguez J."/>
            <person name="Simonyan V."/>
            <person name="Kaur A."/>
            <person name="Dewar K."/>
            <person name="Matlashewski G."/>
        </authorList>
    </citation>
    <scope>NUCLEOTIDE SEQUENCE [LARGE SCALE GENOMIC DNA]</scope>
    <source>
        <strain evidence="2 8">LdCL</strain>
    </source>
</reference>
<evidence type="ECO:0000313" key="4">
    <source>
        <dbReference type="EMBL" id="CBZ35384.1"/>
    </source>
</evidence>
<dbReference type="Proteomes" id="UP000008980">
    <property type="component" value="Chromosome 27"/>
</dbReference>
<name>A0A3S7X104_LEIDO</name>
<reference evidence="7" key="3">
    <citation type="submission" date="2011-02" db="EMBL/GenBank/DDBJ databases">
        <title>Whole genome sequencing of Leishmania donovani clinical lines reveals dynamic variation related to drug resistance.</title>
        <authorList>
            <person name="Downing T."/>
            <person name="Imamura H."/>
            <person name="Sanders M."/>
            <person name="Decuypere S."/>
            <person name="Hertz-Fowler C."/>
            <person name="Clark T.G."/>
            <person name="Rijal S."/>
            <person name="Sundar S."/>
            <person name="Quail M.A."/>
            <person name="De Doncker S."/>
            <person name="Maes I."/>
            <person name="Vanaerschot M."/>
            <person name="Stark O."/>
            <person name="Schonian G."/>
            <person name="Dujardin J.C."/>
            <person name="Berriman M."/>
        </authorList>
    </citation>
    <scope>NUCLEOTIDE SEQUENCE [LARGE SCALE GENOMIC DNA]</scope>
    <source>
        <strain evidence="7">BPK282A1</strain>
    </source>
</reference>
<reference evidence="5" key="5">
    <citation type="submission" date="2019-02" db="EMBL/GenBank/DDBJ databases">
        <title>FDA dAtabase for Regulatory Grade micrObial Sequences (FDA-ARGOS): Supporting development and validation of Infectious Disease Dx tests.</title>
        <authorList>
            <person name="Duncan R."/>
            <person name="Fisher C."/>
            <person name="Tallon L.J."/>
            <person name="Sadzewicz L."/>
            <person name="Sengamalay N."/>
            <person name="Ott S."/>
            <person name="Godinez A."/>
            <person name="Nagaraj S."/>
            <person name="Nadendla S."/>
            <person name="Sichtig H."/>
        </authorList>
    </citation>
    <scope>NUCLEOTIDE SEQUENCE</scope>
    <source>
        <strain evidence="5">FDAARGOS_360</strain>
        <strain evidence="6">FDAARGOS_361</strain>
    </source>
</reference>
<keyword evidence="8" id="KW-1185">Reference proteome</keyword>
<evidence type="ECO:0000313" key="3">
    <source>
        <dbReference type="EMBL" id="CAC5431358.1"/>
    </source>
</evidence>
<dbReference type="Proteomes" id="UP000601710">
    <property type="component" value="Chromosome 27"/>
</dbReference>
<dbReference type="OrthoDB" id="262426at2759"/>
<dbReference type="VEuPathDB" id="TriTrypDB:LDHU3_27.3420"/>
<reference evidence="4" key="2">
    <citation type="submission" date="2011-01" db="EMBL/GenBank/DDBJ databases">
        <authorList>
            <person name="Zhao B.P."/>
            <person name="Ren Z.A."/>
            <person name="Li C.D."/>
        </authorList>
    </citation>
    <scope>NUCLEOTIDE SEQUENCE</scope>
    <source>
        <strain evidence="4">BPK282A1</strain>
    </source>
</reference>
<dbReference type="EMBL" id="FR799614">
    <property type="protein sequence ID" value="CBZ35384.1"/>
    <property type="molecule type" value="Genomic_DNA"/>
</dbReference>
<accession>A0A3S7X104</accession>
<dbReference type="GeneID" id="13386813"/>
<reference evidence="9" key="6">
    <citation type="submission" date="2019-02" db="EMBL/GenBank/DDBJ databases">
        <title>FDA dAtabase for Regulatory Grade micrObial Sequences (FDA-ARGOS): Supporting development and validation of Infectious Disease Dx tests.</title>
        <authorList>
            <person name="Duncan R."/>
            <person name="Fisher C."/>
            <person name="Tallon L."/>
            <person name="Sadzewicz L."/>
            <person name="Sengamalay N."/>
            <person name="Ott S."/>
            <person name="Godinez A."/>
            <person name="Nagaraj S."/>
            <person name="Vavikolanu K."/>
            <person name="Nadendla S."/>
            <person name="Aluvathingal J."/>
            <person name="Sichtig H."/>
        </authorList>
    </citation>
    <scope>NUCLEOTIDE SEQUENCE [LARGE SCALE GENOMIC DNA]</scope>
    <source>
        <strain evidence="9">FDAARGOS_361</strain>
    </source>
</reference>
<proteinExistence type="predicted"/>
<sequence length="160" mass="17913">MSQSNDDWGDMVLPGVYMIQRSTGSGMTSGTVPPDKAVNLELIHLEIEETEEYIELLQRSNNEIAAYLKEQRESRFAEEEGGVGTSMIELSDGGLEEEDDDAVFREALEENALVIARKKKELEQLRALISEQRCGCSCAHTQHHNPQPIAAPRNETRIIL</sequence>
<accession>E9BJF7</accession>
<dbReference type="EMBL" id="RHLD01000016">
    <property type="protein sequence ID" value="TPP45955.1"/>
    <property type="molecule type" value="Genomic_DNA"/>
</dbReference>
<evidence type="ECO:0000313" key="7">
    <source>
        <dbReference type="Proteomes" id="UP000008980"/>
    </source>
</evidence>